<dbReference type="EMBL" id="KQ434868">
    <property type="protein sequence ID" value="KZC09179.1"/>
    <property type="molecule type" value="Genomic_DNA"/>
</dbReference>
<proteinExistence type="predicted"/>
<sequence length="175" mass="19887">MLEGLVAWVLNNYLGKYVENLNTDQLSIALLSGEVELENLPLKKDALRHIGLPIEIKAGFIGKVRVQVPVRQIRTASWVIVIEQLYLVAGPISLSEFDNEVEEQAILEYKLSRLDSLEARWRTDTDRDPGYYATSYSSWVNYGTSLVTNIIENLQFNIKDVHIRYEDGVTLSDGK</sequence>
<feature type="domain" description="Chorein N-terminal" evidence="2">
    <location>
        <begin position="1"/>
        <end position="170"/>
    </location>
</feature>
<evidence type="ECO:0000256" key="1">
    <source>
        <dbReference type="ARBA" id="ARBA00022448"/>
    </source>
</evidence>
<evidence type="ECO:0000259" key="2">
    <source>
        <dbReference type="Pfam" id="PF12624"/>
    </source>
</evidence>
<dbReference type="Proteomes" id="UP000076502">
    <property type="component" value="Unassembled WGS sequence"/>
</dbReference>
<accession>A0A154PB98</accession>
<keyword evidence="1" id="KW-0813">Transport</keyword>
<organism evidence="3 4">
    <name type="scientific">Dufourea novaeangliae</name>
    <name type="common">Sweat bee</name>
    <dbReference type="NCBI Taxonomy" id="178035"/>
    <lineage>
        <taxon>Eukaryota</taxon>
        <taxon>Metazoa</taxon>
        <taxon>Ecdysozoa</taxon>
        <taxon>Arthropoda</taxon>
        <taxon>Hexapoda</taxon>
        <taxon>Insecta</taxon>
        <taxon>Pterygota</taxon>
        <taxon>Neoptera</taxon>
        <taxon>Endopterygota</taxon>
        <taxon>Hymenoptera</taxon>
        <taxon>Apocrita</taxon>
        <taxon>Aculeata</taxon>
        <taxon>Apoidea</taxon>
        <taxon>Anthophila</taxon>
        <taxon>Halictidae</taxon>
        <taxon>Rophitinae</taxon>
        <taxon>Dufourea</taxon>
    </lineage>
</organism>
<dbReference type="Pfam" id="PF12624">
    <property type="entry name" value="VPS13_N"/>
    <property type="match status" value="1"/>
</dbReference>
<dbReference type="OrthoDB" id="272810at2759"/>
<dbReference type="PANTHER" id="PTHR16166:SF141">
    <property type="entry name" value="INTERMEMBRANE LIPID TRANSFER PROTEIN VPS13D"/>
    <property type="match status" value="1"/>
</dbReference>
<dbReference type="InterPro" id="IPR026854">
    <property type="entry name" value="VPS13_N"/>
</dbReference>
<gene>
    <name evidence="3" type="ORF">WN55_00915</name>
</gene>
<feature type="non-terminal residue" evidence="3">
    <location>
        <position position="175"/>
    </location>
</feature>
<dbReference type="PANTHER" id="PTHR16166">
    <property type="entry name" value="VACUOLAR PROTEIN SORTING-ASSOCIATED PROTEIN VPS13"/>
    <property type="match status" value="1"/>
</dbReference>
<reference evidence="3 4" key="1">
    <citation type="submission" date="2015-07" db="EMBL/GenBank/DDBJ databases">
        <title>The genome of Dufourea novaeangliae.</title>
        <authorList>
            <person name="Pan H."/>
            <person name="Kapheim K."/>
        </authorList>
    </citation>
    <scope>NUCLEOTIDE SEQUENCE [LARGE SCALE GENOMIC DNA]</scope>
    <source>
        <strain evidence="3">0120121106</strain>
        <tissue evidence="3">Whole body</tissue>
    </source>
</reference>
<keyword evidence="4" id="KW-1185">Reference proteome</keyword>
<dbReference type="AlphaFoldDB" id="A0A154PB98"/>
<dbReference type="GO" id="GO:0007005">
    <property type="term" value="P:mitochondrion organization"/>
    <property type="evidence" value="ECO:0007669"/>
    <property type="project" value="TreeGrafter"/>
</dbReference>
<dbReference type="GO" id="GO:0006623">
    <property type="term" value="P:protein targeting to vacuole"/>
    <property type="evidence" value="ECO:0007669"/>
    <property type="project" value="TreeGrafter"/>
</dbReference>
<dbReference type="InterPro" id="IPR026847">
    <property type="entry name" value="VPS13"/>
</dbReference>
<name>A0A154PB98_DUFNO</name>
<protein>
    <submittedName>
        <fullName evidence="3">Vacuolar protein sorting-associated protein 13D</fullName>
    </submittedName>
</protein>
<dbReference type="GO" id="GO:0045053">
    <property type="term" value="P:protein retention in Golgi apparatus"/>
    <property type="evidence" value="ECO:0007669"/>
    <property type="project" value="TreeGrafter"/>
</dbReference>
<evidence type="ECO:0000313" key="4">
    <source>
        <dbReference type="Proteomes" id="UP000076502"/>
    </source>
</evidence>
<evidence type="ECO:0000313" key="3">
    <source>
        <dbReference type="EMBL" id="KZC09179.1"/>
    </source>
</evidence>
<dbReference type="STRING" id="178035.A0A154PB98"/>